<name>A0ABS3RCE8_9ACTN</name>
<evidence type="ECO:0000256" key="1">
    <source>
        <dbReference type="SAM" id="Phobius"/>
    </source>
</evidence>
<feature type="transmembrane region" description="Helical" evidence="1">
    <location>
        <begin position="124"/>
        <end position="147"/>
    </location>
</feature>
<accession>A0ABS3RCE8</accession>
<keyword evidence="1" id="KW-1133">Transmembrane helix</keyword>
<gene>
    <name evidence="2" type="ORF">J4557_40940</name>
</gene>
<feature type="transmembrane region" description="Helical" evidence="1">
    <location>
        <begin position="6"/>
        <end position="27"/>
    </location>
</feature>
<dbReference type="RefSeq" id="WP_208272217.1">
    <property type="nucleotide sequence ID" value="NZ_BAAAGM010000062.1"/>
</dbReference>
<dbReference type="EMBL" id="JAGEOK010000038">
    <property type="protein sequence ID" value="MBO2443907.1"/>
    <property type="molecule type" value="Genomic_DNA"/>
</dbReference>
<evidence type="ECO:0000313" key="2">
    <source>
        <dbReference type="EMBL" id="MBO2443907.1"/>
    </source>
</evidence>
<keyword evidence="1" id="KW-0812">Transmembrane</keyword>
<keyword evidence="1" id="KW-0472">Membrane</keyword>
<sequence>MSAGATWSIIGVLIAATLWAFVTRTWVIGRLWGPVFRIARGTASAALLSALLYLAYMAIHCLAQYAVHTAFDGWLASTLSLAAAFAYAPVALMALPDRGRGPYADLRRELEKAGATYRQARASAWASGPLSFLGLSAALTPVFFVFVP</sequence>
<reference evidence="2 3" key="1">
    <citation type="submission" date="2021-03" db="EMBL/GenBank/DDBJ databases">
        <authorList>
            <person name="Kanchanasin P."/>
            <person name="Saeng-In P."/>
            <person name="Phongsopitanun W."/>
            <person name="Yuki M."/>
            <person name="Kudo T."/>
            <person name="Ohkuma M."/>
            <person name="Tanasupawat S."/>
        </authorList>
    </citation>
    <scope>NUCLEOTIDE SEQUENCE [LARGE SCALE GENOMIC DNA]</scope>
    <source>
        <strain evidence="2 3">L46</strain>
    </source>
</reference>
<feature type="transmembrane region" description="Helical" evidence="1">
    <location>
        <begin position="73"/>
        <end position="95"/>
    </location>
</feature>
<organism evidence="2 3">
    <name type="scientific">Actinomadura nitritigenes</name>
    <dbReference type="NCBI Taxonomy" id="134602"/>
    <lineage>
        <taxon>Bacteria</taxon>
        <taxon>Bacillati</taxon>
        <taxon>Actinomycetota</taxon>
        <taxon>Actinomycetes</taxon>
        <taxon>Streptosporangiales</taxon>
        <taxon>Thermomonosporaceae</taxon>
        <taxon>Actinomadura</taxon>
    </lineage>
</organism>
<evidence type="ECO:0000313" key="3">
    <source>
        <dbReference type="Proteomes" id="UP000666915"/>
    </source>
</evidence>
<feature type="transmembrane region" description="Helical" evidence="1">
    <location>
        <begin position="47"/>
        <end position="67"/>
    </location>
</feature>
<protein>
    <submittedName>
        <fullName evidence="2">Uncharacterized protein</fullName>
    </submittedName>
</protein>
<keyword evidence="3" id="KW-1185">Reference proteome</keyword>
<proteinExistence type="predicted"/>
<comment type="caution">
    <text evidence="2">The sequence shown here is derived from an EMBL/GenBank/DDBJ whole genome shotgun (WGS) entry which is preliminary data.</text>
</comment>
<dbReference type="Proteomes" id="UP000666915">
    <property type="component" value="Unassembled WGS sequence"/>
</dbReference>